<keyword evidence="4" id="KW-0050">Antiport</keyword>
<evidence type="ECO:0000256" key="2">
    <source>
        <dbReference type="ARBA" id="ARBA00005551"/>
    </source>
</evidence>
<dbReference type="InterPro" id="IPR006153">
    <property type="entry name" value="Cation/H_exchanger_TM"/>
</dbReference>
<keyword evidence="9" id="KW-0406">Ion transport</keyword>
<keyword evidence="6 11" id="KW-0812">Transmembrane</keyword>
<accession>A0A3N0VGQ3</accession>
<keyword evidence="8 11" id="KW-1133">Transmembrane helix</keyword>
<dbReference type="Gene3D" id="3.40.50.720">
    <property type="entry name" value="NAD(P)-binding Rossmann-like Domain"/>
    <property type="match status" value="1"/>
</dbReference>
<feature type="transmembrane region" description="Helical" evidence="11">
    <location>
        <begin position="143"/>
        <end position="166"/>
    </location>
</feature>
<protein>
    <submittedName>
        <fullName evidence="13">Glutathione-regulated potassium-efflux system protein KefB</fullName>
    </submittedName>
</protein>
<dbReference type="GO" id="GO:0012505">
    <property type="term" value="C:endomembrane system"/>
    <property type="evidence" value="ECO:0007669"/>
    <property type="project" value="UniProtKB-SubCell"/>
</dbReference>
<feature type="transmembrane region" description="Helical" evidence="11">
    <location>
        <begin position="328"/>
        <end position="345"/>
    </location>
</feature>
<evidence type="ECO:0000256" key="3">
    <source>
        <dbReference type="ARBA" id="ARBA00022448"/>
    </source>
</evidence>
<keyword evidence="5" id="KW-0633">Potassium transport</keyword>
<keyword evidence="7" id="KW-0630">Potassium</keyword>
<feature type="transmembrane region" description="Helical" evidence="11">
    <location>
        <begin position="51"/>
        <end position="70"/>
    </location>
</feature>
<name>A0A3N0VGQ3_9GAMM</name>
<dbReference type="FunFam" id="3.40.50.720:FF:000036">
    <property type="entry name" value="Glutathione-regulated potassium-efflux system protein KefB"/>
    <property type="match status" value="1"/>
</dbReference>
<evidence type="ECO:0000256" key="1">
    <source>
        <dbReference type="ARBA" id="ARBA00004127"/>
    </source>
</evidence>
<feature type="transmembrane region" description="Helical" evidence="11">
    <location>
        <begin position="264"/>
        <end position="282"/>
    </location>
</feature>
<evidence type="ECO:0000256" key="7">
    <source>
        <dbReference type="ARBA" id="ARBA00022958"/>
    </source>
</evidence>
<dbReference type="EMBL" id="RJVO01000002">
    <property type="protein sequence ID" value="ROH91874.1"/>
    <property type="molecule type" value="Genomic_DNA"/>
</dbReference>
<dbReference type="PROSITE" id="PS51201">
    <property type="entry name" value="RCK_N"/>
    <property type="match status" value="1"/>
</dbReference>
<dbReference type="GO" id="GO:0008324">
    <property type="term" value="F:monoatomic cation transmembrane transporter activity"/>
    <property type="evidence" value="ECO:0007669"/>
    <property type="project" value="InterPro"/>
</dbReference>
<dbReference type="GO" id="GO:1902600">
    <property type="term" value="P:proton transmembrane transport"/>
    <property type="evidence" value="ECO:0007669"/>
    <property type="project" value="InterPro"/>
</dbReference>
<dbReference type="FunCoup" id="A0A3N0VGQ3">
    <property type="interactions" value="470"/>
</dbReference>
<evidence type="ECO:0000313" key="13">
    <source>
        <dbReference type="EMBL" id="ROH91874.1"/>
    </source>
</evidence>
<dbReference type="AlphaFoldDB" id="A0A3N0VGQ3"/>
<comment type="subcellular location">
    <subcellularLocation>
        <location evidence="1">Endomembrane system</location>
        <topology evidence="1">Multi-pass membrane protein</topology>
    </subcellularLocation>
</comment>
<evidence type="ECO:0000256" key="9">
    <source>
        <dbReference type="ARBA" id="ARBA00023065"/>
    </source>
</evidence>
<evidence type="ECO:0000256" key="5">
    <source>
        <dbReference type="ARBA" id="ARBA00022538"/>
    </source>
</evidence>
<evidence type="ECO:0000256" key="6">
    <source>
        <dbReference type="ARBA" id="ARBA00022692"/>
    </source>
</evidence>
<dbReference type="PANTHER" id="PTHR46157">
    <property type="entry name" value="K(+) EFFLUX ANTIPORTER 3, CHLOROPLASTIC"/>
    <property type="match status" value="1"/>
</dbReference>
<evidence type="ECO:0000259" key="12">
    <source>
        <dbReference type="PROSITE" id="PS51201"/>
    </source>
</evidence>
<dbReference type="GO" id="GO:0015297">
    <property type="term" value="F:antiporter activity"/>
    <property type="evidence" value="ECO:0007669"/>
    <property type="project" value="UniProtKB-KW"/>
</dbReference>
<feature type="transmembrane region" description="Helical" evidence="11">
    <location>
        <begin position="289"/>
        <end position="308"/>
    </location>
</feature>
<gene>
    <name evidence="13" type="ORF">ED208_05725</name>
</gene>
<dbReference type="InterPro" id="IPR036291">
    <property type="entry name" value="NAD(P)-bd_dom_sf"/>
</dbReference>
<dbReference type="Pfam" id="PF00999">
    <property type="entry name" value="Na_H_Exchanger"/>
    <property type="match status" value="1"/>
</dbReference>
<keyword evidence="10 11" id="KW-0472">Membrane</keyword>
<feature type="transmembrane region" description="Helical" evidence="11">
    <location>
        <begin position="107"/>
        <end position="131"/>
    </location>
</feature>
<dbReference type="Proteomes" id="UP000282106">
    <property type="component" value="Unassembled WGS sequence"/>
</dbReference>
<comment type="similarity">
    <text evidence="2">Belongs to the monovalent cation:proton antiporter 2 (CPA2) transporter (TC 2.A.37) family.</text>
</comment>
<feature type="transmembrane region" description="Helical" evidence="11">
    <location>
        <begin position="352"/>
        <end position="375"/>
    </location>
</feature>
<proteinExistence type="inferred from homology"/>
<feature type="transmembrane region" description="Helical" evidence="11">
    <location>
        <begin position="178"/>
        <end position="196"/>
    </location>
</feature>
<comment type="caution">
    <text evidence="13">The sequence shown here is derived from an EMBL/GenBank/DDBJ whole genome shotgun (WGS) entry which is preliminary data.</text>
</comment>
<evidence type="ECO:0000256" key="8">
    <source>
        <dbReference type="ARBA" id="ARBA00022989"/>
    </source>
</evidence>
<dbReference type="GO" id="GO:0006813">
    <property type="term" value="P:potassium ion transport"/>
    <property type="evidence" value="ECO:0007669"/>
    <property type="project" value="UniProtKB-KW"/>
</dbReference>
<feature type="domain" description="RCK N-terminal" evidence="12">
    <location>
        <begin position="392"/>
        <end position="510"/>
    </location>
</feature>
<dbReference type="SUPFAM" id="SSF51735">
    <property type="entry name" value="NAD(P)-binding Rossmann-fold domains"/>
    <property type="match status" value="1"/>
</dbReference>
<dbReference type="RefSeq" id="WP_123210918.1">
    <property type="nucleotide sequence ID" value="NZ_RJVO01000002.1"/>
</dbReference>
<feature type="transmembrane region" description="Helical" evidence="11">
    <location>
        <begin position="217"/>
        <end position="244"/>
    </location>
</feature>
<dbReference type="InterPro" id="IPR003148">
    <property type="entry name" value="RCK_N"/>
</dbReference>
<dbReference type="GO" id="GO:0005886">
    <property type="term" value="C:plasma membrane"/>
    <property type="evidence" value="ECO:0007669"/>
    <property type="project" value="TreeGrafter"/>
</dbReference>
<evidence type="ECO:0000256" key="4">
    <source>
        <dbReference type="ARBA" id="ARBA00022449"/>
    </source>
</evidence>
<keyword evidence="3" id="KW-0813">Transport</keyword>
<dbReference type="NCBIfam" id="TIGR00932">
    <property type="entry name" value="2a37"/>
    <property type="match status" value="1"/>
</dbReference>
<sequence>MLQEAALFLAAAVLFVPLFKRARLGSVLGYLAAGLVIGPHGLGYARDAEQVLHASEFGVVLLLFVIGLGLQPRRLWTLRREVFGLGGAQVALTALPLALVAHSFGVAWAGAAVIGLALAMSSTALVLQLLGERGELTAHHGRGAFAVLLFQDITVIPLLALIPLLSAPASAGIGWPEIAKALAVVAAVIASGRTLLRPALRVLANAQVPEIFTAASLLLVIGVSLAMQAVGLSASLGAFLAGVLLADSEYRHELQADLEPFKGLLLGLFFIAVGMGADLGLLARAPLTVLGLTLGLLLLKALVLYGLGRRSGMDHQGALRLGGSMAQGGEFAFVLFAVAAAAGLLSAQQGALLTVVVTLSMIATPPFYALCALAARRHAPAPAPYDEIRVAETPVVIAGFGPFGQIIGRVLRVKKIPYTVLDKNAEHVQFVRSFGNPVFFSDAARPEVLRAAHVHKAKLFIIAIADEAESLRVAQAVRAFAPKLRVMASARTRQHALQLIDAGINPEDVIRRAYYSSLEMTRRVLLALDLPPREVHRAVDLFHQQDQETLMRQHAVYQDEAALRAAASQFARELEQLFEADNEAERAAAKTATAAKARQESP</sequence>
<dbReference type="Pfam" id="PF02254">
    <property type="entry name" value="TrkA_N"/>
    <property type="match status" value="1"/>
</dbReference>
<feature type="transmembrane region" description="Helical" evidence="11">
    <location>
        <begin position="82"/>
        <end position="101"/>
    </location>
</feature>
<evidence type="ECO:0000256" key="11">
    <source>
        <dbReference type="SAM" id="Phobius"/>
    </source>
</evidence>
<dbReference type="Gene3D" id="1.20.1530.20">
    <property type="match status" value="1"/>
</dbReference>
<evidence type="ECO:0000256" key="10">
    <source>
        <dbReference type="ARBA" id="ARBA00023136"/>
    </source>
</evidence>
<keyword evidence="14" id="KW-1185">Reference proteome</keyword>
<evidence type="ECO:0000313" key="14">
    <source>
        <dbReference type="Proteomes" id="UP000282106"/>
    </source>
</evidence>
<dbReference type="PANTHER" id="PTHR46157:SF4">
    <property type="entry name" value="K(+) EFFLUX ANTIPORTER 3, CHLOROPLASTIC"/>
    <property type="match status" value="1"/>
</dbReference>
<reference evidence="13 14" key="1">
    <citation type="submission" date="2018-10" db="EMBL/GenBank/DDBJ databases">
        <authorList>
            <person name="Chen W.-M."/>
        </authorList>
    </citation>
    <scope>NUCLEOTIDE SEQUENCE [LARGE SCALE GENOMIC DNA]</scope>
    <source>
        <strain evidence="13 14">THS-13</strain>
    </source>
</reference>
<dbReference type="InParanoid" id="A0A3N0VGQ3"/>
<organism evidence="13 14">
    <name type="scientific">Stagnimonas aquatica</name>
    <dbReference type="NCBI Taxonomy" id="2689987"/>
    <lineage>
        <taxon>Bacteria</taxon>
        <taxon>Pseudomonadati</taxon>
        <taxon>Pseudomonadota</taxon>
        <taxon>Gammaproteobacteria</taxon>
        <taxon>Nevskiales</taxon>
        <taxon>Nevskiaceae</taxon>
        <taxon>Stagnimonas</taxon>
    </lineage>
</organism>
<dbReference type="InterPro" id="IPR038770">
    <property type="entry name" value="Na+/solute_symporter_sf"/>
</dbReference>
<dbReference type="InterPro" id="IPR004771">
    <property type="entry name" value="K/H_exchanger"/>
</dbReference>